<sequence length="82" mass="8632">TLKTGTKLLSATVQCSFGEGTIGGPLAEIQKAHPDTIIGSYPKYLDGKFWTELVVRAREATALEAARAEVEAMVAGLVKTGP</sequence>
<proteinExistence type="predicted"/>
<reference evidence="2 3" key="1">
    <citation type="journal article" date="2012" name="J. Bacteriol.">
        <title>Draft Genome Sequence of Mesorhizobium alhagi CCNWXJ12-2T, a Novel Salt-Resistant Species Isolated from the Desert of Northwestern China.</title>
        <authorList>
            <person name="Zhou M."/>
            <person name="Chen W."/>
            <person name="Chen H."/>
            <person name="Wei G."/>
        </authorList>
    </citation>
    <scope>NUCLEOTIDE SEQUENCE [LARGE SCALE GENOMIC DNA]</scope>
    <source>
        <strain evidence="2 3">CCNWXJ12-2</strain>
    </source>
</reference>
<dbReference type="EMBL" id="AHAM01000119">
    <property type="protein sequence ID" value="EHK56503.1"/>
    <property type="molecule type" value="Genomic_DNA"/>
</dbReference>
<dbReference type="InterPro" id="IPR056596">
    <property type="entry name" value="FLAD1_M"/>
</dbReference>
<keyword evidence="3" id="KW-1185">Reference proteome</keyword>
<accession>H0HRX9</accession>
<name>H0HRX9_9HYPH</name>
<evidence type="ECO:0000313" key="3">
    <source>
        <dbReference type="Proteomes" id="UP000003250"/>
    </source>
</evidence>
<organism evidence="2 3">
    <name type="scientific">Mesorhizobium alhagi CCNWXJ12-2</name>
    <dbReference type="NCBI Taxonomy" id="1107882"/>
    <lineage>
        <taxon>Bacteria</taxon>
        <taxon>Pseudomonadati</taxon>
        <taxon>Pseudomonadota</taxon>
        <taxon>Alphaproteobacteria</taxon>
        <taxon>Hyphomicrobiales</taxon>
        <taxon>Phyllobacteriaceae</taxon>
        <taxon>Allomesorhizobium</taxon>
    </lineage>
</organism>
<feature type="domain" description="FAD synthase middle" evidence="1">
    <location>
        <begin position="8"/>
        <end position="75"/>
    </location>
</feature>
<dbReference type="Proteomes" id="UP000003250">
    <property type="component" value="Unassembled WGS sequence"/>
</dbReference>
<evidence type="ECO:0000259" key="1">
    <source>
        <dbReference type="Pfam" id="PF24102"/>
    </source>
</evidence>
<protein>
    <recommendedName>
        <fullName evidence="1">FAD synthase middle domain-containing protein</fullName>
    </recommendedName>
</protein>
<gene>
    <name evidence="2" type="ORF">MAXJ12_14585</name>
</gene>
<dbReference type="AlphaFoldDB" id="H0HRX9"/>
<dbReference type="Pfam" id="PF24102">
    <property type="entry name" value="FLAD1_M"/>
    <property type="match status" value="1"/>
</dbReference>
<evidence type="ECO:0000313" key="2">
    <source>
        <dbReference type="EMBL" id="EHK56503.1"/>
    </source>
</evidence>
<feature type="non-terminal residue" evidence="2">
    <location>
        <position position="1"/>
    </location>
</feature>